<dbReference type="AlphaFoldDB" id="A0A2J6SNN3"/>
<dbReference type="GeneID" id="36596208"/>
<dbReference type="OrthoDB" id="5366038at2759"/>
<dbReference type="STRING" id="1095630.A0A2J6SNN3"/>
<dbReference type="InParanoid" id="A0A2J6SNN3"/>
<evidence type="ECO:0000313" key="1">
    <source>
        <dbReference type="EMBL" id="PMD52387.1"/>
    </source>
</evidence>
<protein>
    <submittedName>
        <fullName evidence="1">Uncharacterized protein</fullName>
    </submittedName>
</protein>
<dbReference type="Proteomes" id="UP000235371">
    <property type="component" value="Unassembled WGS sequence"/>
</dbReference>
<dbReference type="EMBL" id="KZ613905">
    <property type="protein sequence ID" value="PMD52387.1"/>
    <property type="molecule type" value="Genomic_DNA"/>
</dbReference>
<sequence>MTGPLTGRYIACGALYFGYTDDCFEAYYKKGDIILPLIRKPPLYLSYLFIGNNPLYRAFRTNIRVYNYTFTFILISYKKDARINFSRRI</sequence>
<proteinExistence type="predicted"/>
<gene>
    <name evidence="1" type="ORF">K444DRAFT_706448</name>
</gene>
<organism evidence="1 2">
    <name type="scientific">Hyaloscypha bicolor E</name>
    <dbReference type="NCBI Taxonomy" id="1095630"/>
    <lineage>
        <taxon>Eukaryota</taxon>
        <taxon>Fungi</taxon>
        <taxon>Dikarya</taxon>
        <taxon>Ascomycota</taxon>
        <taxon>Pezizomycotina</taxon>
        <taxon>Leotiomycetes</taxon>
        <taxon>Helotiales</taxon>
        <taxon>Hyaloscyphaceae</taxon>
        <taxon>Hyaloscypha</taxon>
        <taxon>Hyaloscypha bicolor</taxon>
    </lineage>
</organism>
<dbReference type="RefSeq" id="XP_024729291.1">
    <property type="nucleotide sequence ID" value="XM_024888132.1"/>
</dbReference>
<accession>A0A2J6SNN3</accession>
<reference evidence="1 2" key="1">
    <citation type="submission" date="2016-04" db="EMBL/GenBank/DDBJ databases">
        <title>A degradative enzymes factory behind the ericoid mycorrhizal symbiosis.</title>
        <authorList>
            <consortium name="DOE Joint Genome Institute"/>
            <person name="Martino E."/>
            <person name="Morin E."/>
            <person name="Grelet G."/>
            <person name="Kuo A."/>
            <person name="Kohler A."/>
            <person name="Daghino S."/>
            <person name="Barry K."/>
            <person name="Choi C."/>
            <person name="Cichocki N."/>
            <person name="Clum A."/>
            <person name="Copeland A."/>
            <person name="Hainaut M."/>
            <person name="Haridas S."/>
            <person name="Labutti K."/>
            <person name="Lindquist E."/>
            <person name="Lipzen A."/>
            <person name="Khouja H.-R."/>
            <person name="Murat C."/>
            <person name="Ohm R."/>
            <person name="Olson A."/>
            <person name="Spatafora J."/>
            <person name="Veneault-Fourrey C."/>
            <person name="Henrissat B."/>
            <person name="Grigoriev I."/>
            <person name="Martin F."/>
            <person name="Perotto S."/>
        </authorList>
    </citation>
    <scope>NUCLEOTIDE SEQUENCE [LARGE SCALE GENOMIC DNA]</scope>
    <source>
        <strain evidence="1 2">E</strain>
    </source>
</reference>
<keyword evidence="2" id="KW-1185">Reference proteome</keyword>
<evidence type="ECO:0000313" key="2">
    <source>
        <dbReference type="Proteomes" id="UP000235371"/>
    </source>
</evidence>
<name>A0A2J6SNN3_9HELO</name>